<comment type="catalytic activity">
    <reaction evidence="6">
        <text>(6S)-NADPHX + ADP = AMP + phosphate + NADPH + H(+)</text>
        <dbReference type="Rhea" id="RHEA:32235"/>
        <dbReference type="ChEBI" id="CHEBI:15378"/>
        <dbReference type="ChEBI" id="CHEBI:43474"/>
        <dbReference type="ChEBI" id="CHEBI:57783"/>
        <dbReference type="ChEBI" id="CHEBI:64076"/>
        <dbReference type="ChEBI" id="CHEBI:456215"/>
        <dbReference type="ChEBI" id="CHEBI:456216"/>
        <dbReference type="EC" id="4.2.1.136"/>
    </reaction>
</comment>
<dbReference type="CDD" id="cd01171">
    <property type="entry name" value="YXKO-related"/>
    <property type="match status" value="1"/>
</dbReference>
<dbReference type="HAMAP" id="MF_01965">
    <property type="entry name" value="NADHX_dehydratase"/>
    <property type="match status" value="1"/>
</dbReference>
<evidence type="ECO:0000259" key="8">
    <source>
        <dbReference type="PROSITE" id="PS51383"/>
    </source>
</evidence>
<feature type="binding site" evidence="6">
    <location>
        <position position="242"/>
    </location>
    <ligand>
        <name>AMP</name>
        <dbReference type="ChEBI" id="CHEBI:456215"/>
    </ligand>
</feature>
<name>A0AA37UH94_9MICO</name>
<dbReference type="EMBL" id="BSUL01000001">
    <property type="protein sequence ID" value="GMA28718.1"/>
    <property type="molecule type" value="Genomic_DNA"/>
</dbReference>
<keyword evidence="3 6" id="KW-0521">NADP</keyword>
<dbReference type="GO" id="GO:0046496">
    <property type="term" value="P:nicotinamide nucleotide metabolic process"/>
    <property type="evidence" value="ECO:0007669"/>
    <property type="project" value="UniProtKB-UniRule"/>
</dbReference>
<organism evidence="9 10">
    <name type="scientific">Arenivirga flava</name>
    <dbReference type="NCBI Taxonomy" id="1930060"/>
    <lineage>
        <taxon>Bacteria</taxon>
        <taxon>Bacillati</taxon>
        <taxon>Actinomycetota</taxon>
        <taxon>Actinomycetes</taxon>
        <taxon>Micrococcales</taxon>
        <taxon>Microbacteriaceae</taxon>
        <taxon>Arenivirga</taxon>
    </lineage>
</organism>
<dbReference type="GO" id="GO:0052856">
    <property type="term" value="F:NAD(P)HX epimerase activity"/>
    <property type="evidence" value="ECO:0007669"/>
    <property type="project" value="TreeGrafter"/>
</dbReference>
<dbReference type="GO" id="GO:0005524">
    <property type="term" value="F:ATP binding"/>
    <property type="evidence" value="ECO:0007669"/>
    <property type="project" value="UniProtKB-KW"/>
</dbReference>
<dbReference type="PANTHER" id="PTHR12592">
    <property type="entry name" value="ATP-DEPENDENT (S)-NAD(P)H-HYDRATE DEHYDRATASE FAMILY MEMBER"/>
    <property type="match status" value="1"/>
</dbReference>
<reference evidence="9 10" key="1">
    <citation type="journal article" date="2014" name="Int. J. Syst. Evol. Microbiol.">
        <title>Complete genome sequence of Corynebacterium casei LMG S-19264T (=DSM 44701T), isolated from a smear-ripened cheese.</title>
        <authorList>
            <consortium name="US DOE Joint Genome Institute (JGI-PGF)"/>
            <person name="Walter F."/>
            <person name="Albersmeier A."/>
            <person name="Kalinowski J."/>
            <person name="Ruckert C."/>
        </authorList>
    </citation>
    <scope>NUCLEOTIDE SEQUENCE [LARGE SCALE GENOMIC DNA]</scope>
    <source>
        <strain evidence="9 10">NBRC 112289</strain>
    </source>
</reference>
<dbReference type="GO" id="GO:0052855">
    <property type="term" value="F:ADP-dependent NAD(P)H-hydrate dehydratase activity"/>
    <property type="evidence" value="ECO:0007669"/>
    <property type="project" value="UniProtKB-UniRule"/>
</dbReference>
<comment type="subunit">
    <text evidence="6">Homotetramer.</text>
</comment>
<comment type="cofactor">
    <cofactor evidence="6">
        <name>Mg(2+)</name>
        <dbReference type="ChEBI" id="CHEBI:18420"/>
    </cofactor>
</comment>
<evidence type="ECO:0000256" key="1">
    <source>
        <dbReference type="ARBA" id="ARBA00022741"/>
    </source>
</evidence>
<comment type="catalytic activity">
    <reaction evidence="6">
        <text>(6S)-NADHX + ADP = AMP + phosphate + NADH + H(+)</text>
        <dbReference type="Rhea" id="RHEA:32223"/>
        <dbReference type="ChEBI" id="CHEBI:15378"/>
        <dbReference type="ChEBI" id="CHEBI:43474"/>
        <dbReference type="ChEBI" id="CHEBI:57945"/>
        <dbReference type="ChEBI" id="CHEBI:64074"/>
        <dbReference type="ChEBI" id="CHEBI:456215"/>
        <dbReference type="ChEBI" id="CHEBI:456216"/>
        <dbReference type="EC" id="4.2.1.136"/>
    </reaction>
</comment>
<feature type="binding site" evidence="6">
    <location>
        <position position="243"/>
    </location>
    <ligand>
        <name>(6S)-NADPHX</name>
        <dbReference type="ChEBI" id="CHEBI:64076"/>
    </ligand>
</feature>
<keyword evidence="2 6" id="KW-0067">ATP-binding</keyword>
<keyword evidence="5 6" id="KW-0456">Lyase</keyword>
<feature type="region of interest" description="Disordered" evidence="7">
    <location>
        <begin position="1"/>
        <end position="20"/>
    </location>
</feature>
<dbReference type="EC" id="4.2.1.136" evidence="6"/>
<dbReference type="Pfam" id="PF01256">
    <property type="entry name" value="Carb_kinase"/>
    <property type="match status" value="1"/>
</dbReference>
<evidence type="ECO:0000256" key="3">
    <source>
        <dbReference type="ARBA" id="ARBA00022857"/>
    </source>
</evidence>
<feature type="domain" description="YjeF C-terminal" evidence="8">
    <location>
        <begin position="32"/>
        <end position="302"/>
    </location>
</feature>
<keyword evidence="1 6" id="KW-0547">Nucleotide-binding</keyword>
<proteinExistence type="inferred from homology"/>
<evidence type="ECO:0000313" key="9">
    <source>
        <dbReference type="EMBL" id="GMA28718.1"/>
    </source>
</evidence>
<protein>
    <recommendedName>
        <fullName evidence="6">ADP-dependent (S)-NAD(P)H-hydrate dehydratase</fullName>
        <ecNumber evidence="6">4.2.1.136</ecNumber>
    </recommendedName>
    <alternativeName>
        <fullName evidence="6">ADP-dependent NAD(P)HX dehydratase</fullName>
    </alternativeName>
</protein>
<gene>
    <name evidence="6 9" type="primary">nnrD</name>
    <name evidence="9" type="ORF">GCM10025874_19710</name>
</gene>
<dbReference type="PROSITE" id="PS51383">
    <property type="entry name" value="YJEF_C_3"/>
    <property type="match status" value="1"/>
</dbReference>
<dbReference type="Gene3D" id="3.40.1190.20">
    <property type="match status" value="1"/>
</dbReference>
<evidence type="ECO:0000256" key="4">
    <source>
        <dbReference type="ARBA" id="ARBA00023027"/>
    </source>
</evidence>
<dbReference type="AlphaFoldDB" id="A0AA37UH94"/>
<comment type="caution">
    <text evidence="9">The sequence shown here is derived from an EMBL/GenBank/DDBJ whole genome shotgun (WGS) entry which is preliminary data.</text>
</comment>
<accession>A0AA37UH94</accession>
<evidence type="ECO:0000256" key="7">
    <source>
        <dbReference type="SAM" id="MobiDB-lite"/>
    </source>
</evidence>
<evidence type="ECO:0000313" key="10">
    <source>
        <dbReference type="Proteomes" id="UP001157160"/>
    </source>
</evidence>
<sequence>MHPSRTVPEPGLPASSAPVDRSYRGRMSTEIVTPSLLREWGLPEPGASKYDRGCVVVVGGSASAPGAAMLAALAALRVGAGRLTLAVDERVAPHVAVAVLETGVVALGPAGLGPAADELAGADAIVLGPGLDDPQCTESLLAELPSMAAEDAVVLLDAFALGVLAERPELAEPFAGRLVLTPNHAEVARLLGREPEQLEEDVAELASRLGAVVSCYEVVASPDGRRWRSDSGGPGLATSGSGDVLAGAIAGLAARGAPLEQAVVWGTHVHGVAGTRLAATVSPLGYLASELLPELPKAIVEVG</sequence>
<dbReference type="PANTHER" id="PTHR12592:SF0">
    <property type="entry name" value="ATP-DEPENDENT (S)-NAD(P)H-HYDRATE DEHYDRATASE"/>
    <property type="match status" value="1"/>
</dbReference>
<keyword evidence="10" id="KW-1185">Reference proteome</keyword>
<dbReference type="NCBIfam" id="TIGR00196">
    <property type="entry name" value="yjeF_cterm"/>
    <property type="match status" value="1"/>
</dbReference>
<feature type="binding site" evidence="6">
    <location>
        <position position="67"/>
    </location>
    <ligand>
        <name>(6S)-NADPHX</name>
        <dbReference type="ChEBI" id="CHEBI:64076"/>
    </ligand>
</feature>
<evidence type="ECO:0000256" key="5">
    <source>
        <dbReference type="ARBA" id="ARBA00023239"/>
    </source>
</evidence>
<comment type="function">
    <text evidence="6">Catalyzes the dehydration of the S-form of NAD(P)HX at the expense of ADP, which is converted to AMP. Together with NAD(P)HX epimerase, which catalyzes the epimerization of the S- and R-forms, the enzyme allows the repair of both epimers of NAD(P)HX, a damaged form of NAD(P)H that is a result of enzymatic or heat-dependent hydration.</text>
</comment>
<evidence type="ECO:0000256" key="6">
    <source>
        <dbReference type="HAMAP-Rule" id="MF_01965"/>
    </source>
</evidence>
<keyword evidence="4 6" id="KW-0520">NAD</keyword>
<dbReference type="Proteomes" id="UP001157160">
    <property type="component" value="Unassembled WGS sequence"/>
</dbReference>
<comment type="similarity">
    <text evidence="6">Belongs to the NnrD/CARKD family.</text>
</comment>
<dbReference type="SUPFAM" id="SSF53613">
    <property type="entry name" value="Ribokinase-like"/>
    <property type="match status" value="1"/>
</dbReference>
<comment type="caution">
    <text evidence="6">Lacks conserved residue(s) required for the propagation of feature annotation.</text>
</comment>
<evidence type="ECO:0000256" key="2">
    <source>
        <dbReference type="ARBA" id="ARBA00022840"/>
    </source>
</evidence>
<feature type="binding site" evidence="6">
    <location>
        <position position="130"/>
    </location>
    <ligand>
        <name>(6S)-NADPHX</name>
        <dbReference type="ChEBI" id="CHEBI:64076"/>
    </ligand>
</feature>
<dbReference type="GO" id="GO:0110051">
    <property type="term" value="P:metabolite repair"/>
    <property type="evidence" value="ECO:0007669"/>
    <property type="project" value="TreeGrafter"/>
</dbReference>
<dbReference type="InterPro" id="IPR000631">
    <property type="entry name" value="CARKD"/>
</dbReference>
<dbReference type="InterPro" id="IPR029056">
    <property type="entry name" value="Ribokinase-like"/>
</dbReference>